<evidence type="ECO:0000313" key="12">
    <source>
        <dbReference type="Proteomes" id="UP000002318"/>
    </source>
</evidence>
<evidence type="ECO:0000256" key="2">
    <source>
        <dbReference type="ARBA" id="ARBA00022448"/>
    </source>
</evidence>
<dbReference type="FunFam" id="3.40.50.300:FF:000127">
    <property type="entry name" value="Ribose import ATP-binding protein RbsA"/>
    <property type="match status" value="1"/>
</dbReference>
<dbReference type="PANTHER" id="PTHR43790">
    <property type="entry name" value="CARBOHYDRATE TRANSPORT ATP-BINDING PROTEIN MG119-RELATED"/>
    <property type="match status" value="1"/>
</dbReference>
<keyword evidence="2" id="KW-0813">Transport</keyword>
<dbReference type="Proteomes" id="UP000002318">
    <property type="component" value="Chromosome"/>
</dbReference>
<name>E1RBW1_SEDSS</name>
<accession>E1RBW1</accession>
<evidence type="ECO:0000256" key="8">
    <source>
        <dbReference type="ARBA" id="ARBA00022967"/>
    </source>
</evidence>
<evidence type="ECO:0000256" key="1">
    <source>
        <dbReference type="ARBA" id="ARBA00004202"/>
    </source>
</evidence>
<dbReference type="EMBL" id="CP002116">
    <property type="protein sequence ID" value="ADK79841.1"/>
    <property type="molecule type" value="Genomic_DNA"/>
</dbReference>
<dbReference type="InterPro" id="IPR050107">
    <property type="entry name" value="ABC_carbohydrate_import_ATPase"/>
</dbReference>
<evidence type="ECO:0000256" key="7">
    <source>
        <dbReference type="ARBA" id="ARBA00022840"/>
    </source>
</evidence>
<dbReference type="PANTHER" id="PTHR43790:SF9">
    <property type="entry name" value="GALACTOFURANOSE TRANSPORTER ATP-BINDING PROTEIN YTFR"/>
    <property type="match status" value="1"/>
</dbReference>
<dbReference type="KEGG" id="ssm:Spirs_0706"/>
<dbReference type="CDD" id="cd03216">
    <property type="entry name" value="ABC_Carb_Monos_I"/>
    <property type="match status" value="1"/>
</dbReference>
<dbReference type="PROSITE" id="PS50893">
    <property type="entry name" value="ABC_TRANSPORTER_2"/>
    <property type="match status" value="2"/>
</dbReference>
<keyword evidence="4" id="KW-0762">Sugar transport</keyword>
<evidence type="ECO:0000256" key="9">
    <source>
        <dbReference type="ARBA" id="ARBA00023136"/>
    </source>
</evidence>
<keyword evidence="6" id="KW-0547">Nucleotide-binding</keyword>
<evidence type="ECO:0000256" key="3">
    <source>
        <dbReference type="ARBA" id="ARBA00022475"/>
    </source>
</evidence>
<keyword evidence="7" id="KW-0067">ATP-binding</keyword>
<dbReference type="InterPro" id="IPR017871">
    <property type="entry name" value="ABC_transporter-like_CS"/>
</dbReference>
<evidence type="ECO:0000256" key="4">
    <source>
        <dbReference type="ARBA" id="ARBA00022597"/>
    </source>
</evidence>
<dbReference type="AlphaFoldDB" id="E1RBW1"/>
<dbReference type="GO" id="GO:0005886">
    <property type="term" value="C:plasma membrane"/>
    <property type="evidence" value="ECO:0007669"/>
    <property type="project" value="UniProtKB-SubCell"/>
</dbReference>
<keyword evidence="12" id="KW-1185">Reference proteome</keyword>
<dbReference type="Gene3D" id="3.40.50.300">
    <property type="entry name" value="P-loop containing nucleotide triphosphate hydrolases"/>
    <property type="match status" value="2"/>
</dbReference>
<feature type="domain" description="ABC transporter" evidence="10">
    <location>
        <begin position="3"/>
        <end position="239"/>
    </location>
</feature>
<dbReference type="Pfam" id="PF00005">
    <property type="entry name" value="ABC_tran"/>
    <property type="match status" value="2"/>
</dbReference>
<dbReference type="CDD" id="cd03215">
    <property type="entry name" value="ABC_Carb_Monos_II"/>
    <property type="match status" value="1"/>
</dbReference>
<gene>
    <name evidence="11" type="ordered locus">Spirs_0706</name>
</gene>
<sequence length="500" mass="56233">MILEMRNISKSFGAVQALKDVSFDVQPGEIHGLLGENGAGKTTLMNVLAGTFFQDYGKIFIDGQEVVGMTPRKAAEKKIRFIHQELNLCNDLTVFQNMFLGEEYTRHAWKVDKKRELLQSQEVLDSMDTRISASTTVGDLDTAQKQMVEIARALLFSSELIIMDEPTTALNNQEIEKLFTIMTTFKKKGVSFIYISHKMPELFRICDRYTVLRDGAFIQSGILRDIDEHYATELLVGKRFVQAHLKEGLPSYVTDDVFLNVQGASGKSFKDISFTLHKGEIVVFTGLQGSGTEELATALFGATPLESGRVETKDGLLTMKNIRDIMQSGIGMIPRNRKERGILPDMSIRNNNSLAYFAAKHRGLFVHRKEEVDRFEKNRKRLDIKVANAMNPITSLSGGNQQKVIVSRWLEIDADVYIMDNPTQGIDVGAKYAIYKLVIELASQGKAILFFTNEYPEIHHLADRCFVLYKGEMAAELSKEEISEVAIMEYSTGTHMEAHG</sequence>
<dbReference type="RefSeq" id="WP_013253305.1">
    <property type="nucleotide sequence ID" value="NC_014364.1"/>
</dbReference>
<protein>
    <submittedName>
        <fullName evidence="11">ABC transporter related protein</fullName>
    </submittedName>
</protein>
<keyword evidence="5" id="KW-0677">Repeat</keyword>
<dbReference type="SMART" id="SM00382">
    <property type="entry name" value="AAA"/>
    <property type="match status" value="2"/>
</dbReference>
<evidence type="ECO:0000259" key="10">
    <source>
        <dbReference type="PROSITE" id="PS50893"/>
    </source>
</evidence>
<evidence type="ECO:0000313" key="11">
    <source>
        <dbReference type="EMBL" id="ADK79841.1"/>
    </source>
</evidence>
<comment type="subcellular location">
    <subcellularLocation>
        <location evidence="1">Cell membrane</location>
        <topology evidence="1">Peripheral membrane protein</topology>
    </subcellularLocation>
</comment>
<dbReference type="InterPro" id="IPR003593">
    <property type="entry name" value="AAA+_ATPase"/>
</dbReference>
<dbReference type="STRING" id="573413.Spirs_0706"/>
<dbReference type="InterPro" id="IPR027417">
    <property type="entry name" value="P-loop_NTPase"/>
</dbReference>
<dbReference type="InterPro" id="IPR003439">
    <property type="entry name" value="ABC_transporter-like_ATP-bd"/>
</dbReference>
<proteinExistence type="predicted"/>
<evidence type="ECO:0000256" key="5">
    <source>
        <dbReference type="ARBA" id="ARBA00022737"/>
    </source>
</evidence>
<reference evidence="11 12" key="1">
    <citation type="journal article" date="2010" name="Stand. Genomic Sci.">
        <title>Complete genome sequence of Spirochaeta smaragdinae type strain (SEBR 4228).</title>
        <authorList>
            <person name="Mavromatis K."/>
            <person name="Yasawong M."/>
            <person name="Chertkov O."/>
            <person name="Lapidus A."/>
            <person name="Lucas S."/>
            <person name="Nolan M."/>
            <person name="Del Rio T.G."/>
            <person name="Tice H."/>
            <person name="Cheng J.F."/>
            <person name="Pitluck S."/>
            <person name="Liolios K."/>
            <person name="Ivanova N."/>
            <person name="Tapia R."/>
            <person name="Han C."/>
            <person name="Bruce D."/>
            <person name="Goodwin L."/>
            <person name="Pati A."/>
            <person name="Chen A."/>
            <person name="Palaniappan K."/>
            <person name="Land M."/>
            <person name="Hauser L."/>
            <person name="Chang Y.J."/>
            <person name="Jeffries C.D."/>
            <person name="Detter J.C."/>
            <person name="Rohde M."/>
            <person name="Brambilla E."/>
            <person name="Spring S."/>
            <person name="Goker M."/>
            <person name="Sikorski J."/>
            <person name="Woyke T."/>
            <person name="Bristow J."/>
            <person name="Eisen J.A."/>
            <person name="Markowitz V."/>
            <person name="Hugenholtz P."/>
            <person name="Klenk H.P."/>
            <person name="Kyrpides N.C."/>
        </authorList>
    </citation>
    <scope>NUCLEOTIDE SEQUENCE [LARGE SCALE GENOMIC DNA]</scope>
    <source>
        <strain evidence="12">DSM 11293 / JCM 15392 / SEBR 4228</strain>
    </source>
</reference>
<dbReference type="GO" id="GO:0016887">
    <property type="term" value="F:ATP hydrolysis activity"/>
    <property type="evidence" value="ECO:0007669"/>
    <property type="project" value="InterPro"/>
</dbReference>
<organism evidence="11 12">
    <name type="scientific">Sediminispirochaeta smaragdinae (strain DSM 11293 / JCM 15392 / SEBR 4228)</name>
    <name type="common">Spirochaeta smaragdinae</name>
    <dbReference type="NCBI Taxonomy" id="573413"/>
    <lineage>
        <taxon>Bacteria</taxon>
        <taxon>Pseudomonadati</taxon>
        <taxon>Spirochaetota</taxon>
        <taxon>Spirochaetia</taxon>
        <taxon>Spirochaetales</taxon>
        <taxon>Spirochaetaceae</taxon>
        <taxon>Sediminispirochaeta</taxon>
    </lineage>
</organism>
<feature type="domain" description="ABC transporter" evidence="10">
    <location>
        <begin position="252"/>
        <end position="495"/>
    </location>
</feature>
<keyword evidence="9" id="KW-0472">Membrane</keyword>
<dbReference type="eggNOG" id="COG1129">
    <property type="taxonomic scope" value="Bacteria"/>
</dbReference>
<dbReference type="HOGENOM" id="CLU_000604_92_3_12"/>
<dbReference type="OrthoDB" id="304830at2"/>
<keyword evidence="8" id="KW-1278">Translocase</keyword>
<keyword evidence="3" id="KW-1003">Cell membrane</keyword>
<dbReference type="PROSITE" id="PS00211">
    <property type="entry name" value="ABC_TRANSPORTER_1"/>
    <property type="match status" value="1"/>
</dbReference>
<evidence type="ECO:0000256" key="6">
    <source>
        <dbReference type="ARBA" id="ARBA00022741"/>
    </source>
</evidence>
<dbReference type="SUPFAM" id="SSF52540">
    <property type="entry name" value="P-loop containing nucleoside triphosphate hydrolases"/>
    <property type="match status" value="2"/>
</dbReference>
<dbReference type="GO" id="GO:0005524">
    <property type="term" value="F:ATP binding"/>
    <property type="evidence" value="ECO:0007669"/>
    <property type="project" value="UniProtKB-KW"/>
</dbReference>